<evidence type="ECO:0000313" key="13">
    <source>
        <dbReference type="Proteomes" id="UP001165090"/>
    </source>
</evidence>
<dbReference type="InterPro" id="IPR036322">
    <property type="entry name" value="WD40_repeat_dom_sf"/>
</dbReference>
<feature type="region of interest" description="Disordered" evidence="11">
    <location>
        <begin position="1967"/>
        <end position="2031"/>
    </location>
</feature>
<dbReference type="Gene3D" id="2.130.10.10">
    <property type="entry name" value="YVTN repeat-like/Quinoprotein amine dehydrogenase"/>
    <property type="match status" value="2"/>
</dbReference>
<dbReference type="InterPro" id="IPR015943">
    <property type="entry name" value="WD40/YVTN_repeat-like_dom_sf"/>
</dbReference>
<feature type="region of interest" description="Disordered" evidence="11">
    <location>
        <begin position="2461"/>
        <end position="2489"/>
    </location>
</feature>
<dbReference type="Pfam" id="PF25828">
    <property type="entry name" value="CC_Cfap43"/>
    <property type="match status" value="2"/>
</dbReference>
<dbReference type="SUPFAM" id="SSF50978">
    <property type="entry name" value="WD40 repeat-like"/>
    <property type="match status" value="1"/>
</dbReference>
<gene>
    <name evidence="12" type="ORF">VaNZ11_012130</name>
</gene>
<dbReference type="PANTHER" id="PTHR14885">
    <property type="entry name" value="CILIA- AND FLAGELLA-ASSOCIATED PROTEIN 43-RELATED"/>
    <property type="match status" value="1"/>
</dbReference>
<feature type="compositionally biased region" description="Gly residues" evidence="11">
    <location>
        <begin position="1967"/>
        <end position="1983"/>
    </location>
</feature>
<feature type="region of interest" description="Disordered" evidence="11">
    <location>
        <begin position="966"/>
        <end position="1000"/>
    </location>
</feature>
<feature type="region of interest" description="Disordered" evidence="11">
    <location>
        <begin position="1782"/>
        <end position="1803"/>
    </location>
</feature>
<feature type="region of interest" description="Disordered" evidence="11">
    <location>
        <begin position="793"/>
        <end position="834"/>
    </location>
</feature>
<keyword evidence="6" id="KW-0206">Cytoskeleton</keyword>
<feature type="region of interest" description="Disordered" evidence="11">
    <location>
        <begin position="541"/>
        <end position="567"/>
    </location>
</feature>
<sequence length="2489" mass="261451">MDVLAITSAGYGGRVCFLDETNLCYASGHGVVIHDKETGMQKHIWSLPDGQGNPPPNMCPATFATCPGGHLLAYVQQGGQQQQIQVVQQETLLPASTIKDPGTRHMEFLQLVFDAEGTRLASLGGAPDNQLDVWDVDLKESLLRVQLPDALTGLEPVFFPLNSEVLAVGGPDAVRLLWDEPLGGARIVRQSDVDLAVLAEGEQLNCFAWTPNGTLLLGTTAGRVLGIKGAAPPAIPTGSWGENPGGGHAAELLYGPAVPTVPPIPPPPAGSPPPTSLLIGPAPVRIGVVVIVVTATHILLVMGGDATSSAELQWLSPQSMNPIATAPLPLRALVRGAVSPSYEQLAIAAADGSISTCTTVCPIPGILLGCLTGDDGSSASLAAAAAAAGTVPTSSNGGDAPPAMVAEQWSASASASGDPGRGRGSTGVGGVDGAAVAAAATAAAAAASVGTVERGALVQVTEVVRFHRGRISACLWLTPTRAVTGGMDGTLRMWSYVPNDGDPPERAGWLSPGLQLDAQWNVSQPVTCMAALNPPLPVGAEGPGAAGAGSGGATEGGGGGGHTDFATQWAASAPKPPAFMVGTAGGVVQLVNADRVPANMADVQDLAQLNASLRSTWDVQVFGAPITAAAFSQDGRFCAVSCASESKVAFLRVMVLGHELSMRVLGFYPMREPRHLAWAPPEPGGIHPLLVVSTILGEIVVLGLPDSSALEDGPPDGLLPRGSLLKASMRAQSHVTSLVVYPLPASEARGGGHFWVITTHTDKSIRRYRMFTDQQKAAAAVSARAAALAAAAASSGDGGGGGSGGGGGGGGSSVGGTTFRQINPSGGNARGNSAVGANLGRAVSMAPGSQNFQMPEAEKPMELQLAANELSISMLPGGNAGGGGGGGGGGYGSPLRMAVASSDGSVAVYSMPEIALQGRWLLHEMVCGGATGVCLLGDRLLAAGGEGTIQILEIISVAARARNRASHVGAPPGAGGSALVAPSPTGGTAPSPTGGTAAGRVPGQVLSTLAQRSAFFQPAGPPRPRGMERATLGSILPVHLQTVLPVMYTDADAAPTWQEARAQATRELYREQLTSFRKKAHAKCREWVERVKELHKINEAADEVERLTPEEFMIDVGLRNTLLGEAETRYARVKAQLVREMRVKEFQRQRLKEECMSVMECVSRPLVALGEYTFISPMDPAEARRYRFEGEASAARTDGGVWSYGLCKMKAAQELRLKQVSFLRKVEQAEHALRNSMERGAVVPIRRYKGDMQRKFTLLSEEEQQATAAQQQQGQQGQPLGQPLQSGQLPVATGQGPGGLGHPQRVQPTYDDDVEEDETQSVGGSSMKRTRPIRDDGFEGTESGYGETGLMYADVQLYTHCRRVSQLVFIREEIRCLRRLFNSKWEASRAAKQKSLDRIDERLGRIVEIQKELTKLALEEGAGEPPPPAPQHVPGEFYMWTPEEEMVALTAVRDEEVHAAKYISPEERARRAAEAAAEEEARRRAEADDARNRALKEMMNNNPAISRKSKGGKNRQVREAWMDLAPGQMTKEQRLKLAEWERKQQELAEELDKHRRLLEAERRALEVDIAEIAAGINTDLTRLSNAKIRMDMEIVYLERRAADLADLMASLSAARAARSALTVQLAANTTRRTRRSPLLAALEAKVQAAQRAYEDVALSEKQVDKAFRREFSSRPELWDDAQKVYRARAHLLQASPSTGSLGPAAGAAGGGGGGGGPVTTARLPRKSALELLGKSPEGQALAAVLEVPGPGDVSLSQSTTSVAPVSRQTTLSRALTGRLTTLDSLGGSSAAGAPNPDVLLTTPRRPLRDMAHVARPLPRPGSALQAFLQKHLEPQPKGSDGAAASGGGSTGNAPPTQPLAPATPRHGIGAVLIMAGEEAALARRGVSQRPAGLRLRALVEKEGRPLDRLLQMVADGLPPSALTVELGPLGLRLGSNMPGNLNPYKLEGPASIFNPEVTGAAAALSDVGGGNSSAGGSQAGGGNSSPVRERSSASGGRSTNNGSISPLKPDEGAEAEEEEEDPLDSKERPEGMDDSLWIRLLEFRQTRADLEMEAEEAWRRVLLLTAQLDWIEAEDASMEAAVEEAGARAAALRDGSTRLSLDVSLTYRLRNGQVELPERPSDVVGAGDVLADALILHRNRVESLNEEVLSRGESKIEVLEELRLMRRKIHLTQWETEAAELAGQHAAQRLTELQLLHVTKDLQAALRDPTIVDRLHEEDRLLSVRQNIANLHAHKLEQRRRQLGSLRARVTRSGTEQGELSVAEAAAEAAFQESTRMHLMMSHAKASEDASHRRHMRAIVTNAQLRAIAQQQAADLEQFSEQLRTAHARNFPALKPMLAWAPPDYRPASAAAAAAAAAAAIQPPGSRAASRGGDPSMAMATIASRPGSAAMPLPGVQRRASSGLQTRSSSGGGPGSRPGSRAGTPPVPPRSGPLSGLTRSGGAGATLTRAYVLATGGGAMGAASATAMGSGGVNGSSASRPQSSASRRL</sequence>
<evidence type="ECO:0000256" key="1">
    <source>
        <dbReference type="ARBA" id="ARBA00004430"/>
    </source>
</evidence>
<feature type="coiled-coil region" evidence="10">
    <location>
        <begin position="1530"/>
        <end position="1568"/>
    </location>
</feature>
<dbReference type="EMBL" id="BSDZ01000079">
    <property type="protein sequence ID" value="GLI67840.1"/>
    <property type="molecule type" value="Genomic_DNA"/>
</dbReference>
<feature type="region of interest" description="Disordered" evidence="11">
    <location>
        <begin position="1833"/>
        <end position="1864"/>
    </location>
</feature>
<evidence type="ECO:0000256" key="9">
    <source>
        <dbReference type="ARBA" id="ARBA00023662"/>
    </source>
</evidence>
<feature type="compositionally biased region" description="Gly residues" evidence="11">
    <location>
        <begin position="1707"/>
        <end position="1717"/>
    </location>
</feature>
<feature type="region of interest" description="Disordered" evidence="11">
    <location>
        <begin position="1695"/>
        <end position="1721"/>
    </location>
</feature>
<accession>A0ABQ5SD57</accession>
<feature type="compositionally biased region" description="Polar residues" evidence="11">
    <location>
        <begin position="1992"/>
        <end position="2004"/>
    </location>
</feature>
<comment type="similarity">
    <text evidence="8">Belongs to the CFAP43 family.</text>
</comment>
<feature type="compositionally biased region" description="Gly residues" evidence="11">
    <location>
        <begin position="541"/>
        <end position="562"/>
    </location>
</feature>
<feature type="compositionally biased region" description="Gly residues" evidence="11">
    <location>
        <begin position="796"/>
        <end position="814"/>
    </location>
</feature>
<feature type="compositionally biased region" description="Low complexity" evidence="11">
    <location>
        <begin position="981"/>
        <end position="999"/>
    </location>
</feature>
<keyword evidence="3" id="KW-0853">WD repeat</keyword>
<proteinExistence type="inferred from homology"/>
<reference evidence="12 13" key="1">
    <citation type="journal article" date="2023" name="IScience">
        <title>Expanded male sex-determining region conserved during the evolution of homothallism in the green alga Volvox.</title>
        <authorList>
            <person name="Yamamoto K."/>
            <person name="Matsuzaki R."/>
            <person name="Mahakham W."/>
            <person name="Heman W."/>
            <person name="Sekimoto H."/>
            <person name="Kawachi M."/>
            <person name="Minakuchi Y."/>
            <person name="Toyoda A."/>
            <person name="Nozaki H."/>
        </authorList>
    </citation>
    <scope>NUCLEOTIDE SEQUENCE [LARGE SCALE GENOMIC DNA]</scope>
    <source>
        <strain evidence="12 13">NIES-4468</strain>
    </source>
</reference>
<feature type="compositionally biased region" description="Low complexity" evidence="11">
    <location>
        <begin position="1695"/>
        <end position="1706"/>
    </location>
</feature>
<feature type="compositionally biased region" description="Low complexity" evidence="11">
    <location>
        <begin position="1851"/>
        <end position="1864"/>
    </location>
</feature>
<dbReference type="SUPFAM" id="SSF50969">
    <property type="entry name" value="YVTN repeat-like/Quinoprotein amine dehydrogenase"/>
    <property type="match status" value="1"/>
</dbReference>
<dbReference type="Proteomes" id="UP001165090">
    <property type="component" value="Unassembled WGS sequence"/>
</dbReference>
<dbReference type="PANTHER" id="PTHR14885:SF1">
    <property type="entry name" value="CILIA- AND FLAGELLA-ASSOCIATED PROTEIN 43"/>
    <property type="match status" value="1"/>
</dbReference>
<dbReference type="InterPro" id="IPR001680">
    <property type="entry name" value="WD40_rpt"/>
</dbReference>
<organism evidence="12 13">
    <name type="scientific">Volvox africanus</name>
    <dbReference type="NCBI Taxonomy" id="51714"/>
    <lineage>
        <taxon>Eukaryota</taxon>
        <taxon>Viridiplantae</taxon>
        <taxon>Chlorophyta</taxon>
        <taxon>core chlorophytes</taxon>
        <taxon>Chlorophyceae</taxon>
        <taxon>CS clade</taxon>
        <taxon>Chlamydomonadales</taxon>
        <taxon>Volvocaceae</taxon>
        <taxon>Volvox</taxon>
    </lineage>
</organism>
<feature type="compositionally biased region" description="Low complexity" evidence="11">
    <location>
        <begin position="2476"/>
        <end position="2489"/>
    </location>
</feature>
<evidence type="ECO:0000256" key="8">
    <source>
        <dbReference type="ARBA" id="ARBA00023605"/>
    </source>
</evidence>
<keyword evidence="2" id="KW-0963">Cytoplasm</keyword>
<name>A0ABQ5SD57_9CHLO</name>
<evidence type="ECO:0000256" key="4">
    <source>
        <dbReference type="ARBA" id="ARBA00022737"/>
    </source>
</evidence>
<feature type="region of interest" description="Disordered" evidence="11">
    <location>
        <begin position="1466"/>
        <end position="1488"/>
    </location>
</feature>
<comment type="subcellular location">
    <subcellularLocation>
        <location evidence="1">Cytoplasm</location>
        <location evidence="1">Cytoskeleton</location>
        <location evidence="1">Cilium axoneme</location>
    </subcellularLocation>
</comment>
<comment type="caution">
    <text evidence="12">The sequence shown here is derived from an EMBL/GenBank/DDBJ whole genome shotgun (WGS) entry which is preliminary data.</text>
</comment>
<keyword evidence="13" id="KW-1185">Reference proteome</keyword>
<dbReference type="InterPro" id="IPR011044">
    <property type="entry name" value="Quino_amine_DH_bsu"/>
</dbReference>
<feature type="compositionally biased region" description="Acidic residues" evidence="11">
    <location>
        <begin position="1310"/>
        <end position="1319"/>
    </location>
</feature>
<evidence type="ECO:0000313" key="12">
    <source>
        <dbReference type="EMBL" id="GLI67840.1"/>
    </source>
</evidence>
<keyword evidence="5 10" id="KW-0175">Coiled coil</keyword>
<evidence type="ECO:0000256" key="10">
    <source>
        <dbReference type="SAM" id="Coils"/>
    </source>
</evidence>
<protein>
    <recommendedName>
        <fullName evidence="9">Cilia- and flagella-associated protein 43</fullName>
    </recommendedName>
</protein>
<evidence type="ECO:0000256" key="3">
    <source>
        <dbReference type="ARBA" id="ARBA00022574"/>
    </source>
</evidence>
<evidence type="ECO:0000256" key="2">
    <source>
        <dbReference type="ARBA" id="ARBA00022490"/>
    </source>
</evidence>
<keyword evidence="7" id="KW-0966">Cell projection</keyword>
<feature type="compositionally biased region" description="Acidic residues" evidence="11">
    <location>
        <begin position="2012"/>
        <end position="2022"/>
    </location>
</feature>
<evidence type="ECO:0000256" key="11">
    <source>
        <dbReference type="SAM" id="MobiDB-lite"/>
    </source>
</evidence>
<feature type="region of interest" description="Disordered" evidence="11">
    <location>
        <begin position="1262"/>
        <end position="1345"/>
    </location>
</feature>
<evidence type="ECO:0000256" key="5">
    <source>
        <dbReference type="ARBA" id="ARBA00023054"/>
    </source>
</evidence>
<feature type="region of interest" description="Disordered" evidence="11">
    <location>
        <begin position="408"/>
        <end position="427"/>
    </location>
</feature>
<evidence type="ECO:0000256" key="7">
    <source>
        <dbReference type="ARBA" id="ARBA00023273"/>
    </source>
</evidence>
<dbReference type="SMART" id="SM00320">
    <property type="entry name" value="WD40"/>
    <property type="match status" value="3"/>
</dbReference>
<evidence type="ECO:0000256" key="6">
    <source>
        <dbReference type="ARBA" id="ARBA00023212"/>
    </source>
</evidence>
<feature type="compositionally biased region" description="Low complexity" evidence="11">
    <location>
        <begin position="1265"/>
        <end position="1290"/>
    </location>
</feature>
<feature type="region of interest" description="Disordered" evidence="11">
    <location>
        <begin position="2387"/>
        <end position="2442"/>
    </location>
</feature>
<keyword evidence="4" id="KW-0677">Repeat</keyword>